<keyword evidence="3" id="KW-0805">Transcription regulation</keyword>
<protein>
    <recommendedName>
        <fullName evidence="7">Protein ZIP4 homolog</fullName>
    </recommendedName>
</protein>
<dbReference type="GO" id="GO:0005634">
    <property type="term" value="C:nucleus"/>
    <property type="evidence" value="ECO:0007669"/>
    <property type="project" value="UniProtKB-SubCell"/>
</dbReference>
<dbReference type="Pfam" id="PF24990">
    <property type="entry name" value="PAS_13"/>
    <property type="match status" value="1"/>
</dbReference>
<comment type="subcellular location">
    <subcellularLocation>
        <location evidence="1">Nucleus</location>
    </subcellularLocation>
</comment>
<feature type="region of interest" description="Disordered" evidence="9">
    <location>
        <begin position="1"/>
        <end position="152"/>
    </location>
</feature>
<dbReference type="GO" id="GO:0051321">
    <property type="term" value="P:meiotic cell cycle"/>
    <property type="evidence" value="ECO:0007669"/>
    <property type="project" value="UniProtKB-KW"/>
</dbReference>
<feature type="region of interest" description="Disordered" evidence="9">
    <location>
        <begin position="168"/>
        <end position="354"/>
    </location>
</feature>
<feature type="compositionally biased region" description="Low complexity" evidence="9">
    <location>
        <begin position="616"/>
        <end position="629"/>
    </location>
</feature>
<evidence type="ECO:0000256" key="6">
    <source>
        <dbReference type="ARBA" id="ARBA00023254"/>
    </source>
</evidence>
<name>W9CDJ4_SCLBF</name>
<feature type="coiled-coil region" evidence="8">
    <location>
        <begin position="472"/>
        <end position="506"/>
    </location>
</feature>
<keyword evidence="12" id="KW-1185">Reference proteome</keyword>
<evidence type="ECO:0000313" key="12">
    <source>
        <dbReference type="Proteomes" id="UP000019487"/>
    </source>
</evidence>
<dbReference type="OrthoDB" id="65716at2759"/>
<feature type="domain" description="ERT1/acuK family PAS" evidence="10">
    <location>
        <begin position="992"/>
        <end position="1085"/>
    </location>
</feature>
<evidence type="ECO:0000256" key="8">
    <source>
        <dbReference type="SAM" id="Coils"/>
    </source>
</evidence>
<dbReference type="HOGENOM" id="CLU_001453_2_0_1"/>
<dbReference type="PANTHER" id="PTHR40375">
    <property type="entry name" value="SPORULATION-SPECIFIC PROTEIN 22"/>
    <property type="match status" value="1"/>
</dbReference>
<feature type="compositionally biased region" description="Low complexity" evidence="9">
    <location>
        <begin position="26"/>
        <end position="75"/>
    </location>
</feature>
<dbReference type="Proteomes" id="UP000019487">
    <property type="component" value="Unassembled WGS sequence"/>
</dbReference>
<keyword evidence="4" id="KW-0804">Transcription</keyword>
<feature type="compositionally biased region" description="Basic and acidic residues" evidence="9">
    <location>
        <begin position="225"/>
        <end position="253"/>
    </location>
</feature>
<accession>W9CDJ4</accession>
<feature type="compositionally biased region" description="Polar residues" evidence="9">
    <location>
        <begin position="843"/>
        <end position="858"/>
    </location>
</feature>
<dbReference type="InterPro" id="IPR056751">
    <property type="entry name" value="PAS_13"/>
</dbReference>
<evidence type="ECO:0000259" key="10">
    <source>
        <dbReference type="Pfam" id="PF24990"/>
    </source>
</evidence>
<dbReference type="InterPro" id="IPR011990">
    <property type="entry name" value="TPR-like_helical_dom_sf"/>
</dbReference>
<feature type="compositionally biased region" description="Polar residues" evidence="9">
    <location>
        <begin position="103"/>
        <end position="117"/>
    </location>
</feature>
<evidence type="ECO:0000256" key="7">
    <source>
        <dbReference type="ARBA" id="ARBA00031845"/>
    </source>
</evidence>
<evidence type="ECO:0000256" key="9">
    <source>
        <dbReference type="SAM" id="MobiDB-lite"/>
    </source>
</evidence>
<evidence type="ECO:0000256" key="3">
    <source>
        <dbReference type="ARBA" id="ARBA00023015"/>
    </source>
</evidence>
<keyword evidence="6" id="KW-0469">Meiosis</keyword>
<feature type="compositionally biased region" description="Basic residues" evidence="9">
    <location>
        <begin position="1"/>
        <end position="11"/>
    </location>
</feature>
<evidence type="ECO:0000256" key="1">
    <source>
        <dbReference type="ARBA" id="ARBA00004123"/>
    </source>
</evidence>
<feature type="region of interest" description="Disordered" evidence="9">
    <location>
        <begin position="843"/>
        <end position="871"/>
    </location>
</feature>
<feature type="region of interest" description="Disordered" evidence="9">
    <location>
        <begin position="603"/>
        <end position="706"/>
    </location>
</feature>
<feature type="region of interest" description="Disordered" evidence="9">
    <location>
        <begin position="1063"/>
        <end position="1092"/>
    </location>
</feature>
<dbReference type="STRING" id="1432307.W9CDJ4"/>
<dbReference type="Pfam" id="PF08631">
    <property type="entry name" value="SPO22"/>
    <property type="match status" value="1"/>
</dbReference>
<dbReference type="GO" id="GO:0090173">
    <property type="term" value="P:regulation of synaptonemal complex assembly"/>
    <property type="evidence" value="ECO:0007669"/>
    <property type="project" value="InterPro"/>
</dbReference>
<keyword evidence="8" id="KW-0175">Coiled coil</keyword>
<feature type="compositionally biased region" description="Basic and acidic residues" evidence="9">
    <location>
        <begin position="118"/>
        <end position="136"/>
    </location>
</feature>
<dbReference type="SUPFAM" id="SSF48452">
    <property type="entry name" value="TPR-like"/>
    <property type="match status" value="1"/>
</dbReference>
<dbReference type="GO" id="GO:0046872">
    <property type="term" value="F:metal ion binding"/>
    <property type="evidence" value="ECO:0007669"/>
    <property type="project" value="UniProtKB-KW"/>
</dbReference>
<evidence type="ECO:0000256" key="2">
    <source>
        <dbReference type="ARBA" id="ARBA00022723"/>
    </source>
</evidence>
<organism evidence="11 12">
    <name type="scientific">Sclerotinia borealis (strain F-4128)</name>
    <dbReference type="NCBI Taxonomy" id="1432307"/>
    <lineage>
        <taxon>Eukaryota</taxon>
        <taxon>Fungi</taxon>
        <taxon>Dikarya</taxon>
        <taxon>Ascomycota</taxon>
        <taxon>Pezizomycotina</taxon>
        <taxon>Leotiomycetes</taxon>
        <taxon>Helotiales</taxon>
        <taxon>Sclerotiniaceae</taxon>
        <taxon>Sclerotinia</taxon>
    </lineage>
</organism>
<gene>
    <name evidence="11" type="ORF">SBOR_6737</name>
</gene>
<reference evidence="11 12" key="1">
    <citation type="journal article" date="2014" name="Genome Announc.">
        <title>Draft genome sequence of Sclerotinia borealis, a psychrophilic plant pathogenic fungus.</title>
        <authorList>
            <person name="Mardanov A.V."/>
            <person name="Beletsky A.V."/>
            <person name="Kadnikov V.V."/>
            <person name="Ignatov A.N."/>
            <person name="Ravin N.V."/>
        </authorList>
    </citation>
    <scope>NUCLEOTIDE SEQUENCE [LARGE SCALE GENOMIC DNA]</scope>
    <source>
        <strain evidence="12">F-4157</strain>
    </source>
</reference>
<comment type="caution">
    <text evidence="11">The sequence shown here is derived from an EMBL/GenBank/DDBJ whole genome shotgun (WGS) entry which is preliminary data.</text>
</comment>
<evidence type="ECO:0000256" key="4">
    <source>
        <dbReference type="ARBA" id="ARBA00023163"/>
    </source>
</evidence>
<keyword evidence="2" id="KW-0479">Metal-binding</keyword>
<feature type="compositionally biased region" description="Basic residues" evidence="9">
    <location>
        <begin position="630"/>
        <end position="639"/>
    </location>
</feature>
<dbReference type="InterPro" id="IPR013940">
    <property type="entry name" value="Spo22/ZIP4/TEX11"/>
</dbReference>
<keyword evidence="5" id="KW-0539">Nucleus</keyword>
<dbReference type="InterPro" id="IPR025212">
    <property type="entry name" value="CAD_CENP-Q"/>
</dbReference>
<feature type="compositionally biased region" description="Basic and acidic residues" evidence="9">
    <location>
        <begin position="207"/>
        <end position="217"/>
    </location>
</feature>
<evidence type="ECO:0000313" key="11">
    <source>
        <dbReference type="EMBL" id="ESZ92874.1"/>
    </source>
</evidence>
<sequence>MAEGGKRRRSRPSNWWEVQDNEDGNENGIENGIGQVDGRSQIPAHSQSQSQSQSQNQCQSQRSNTNTNIIGVGNTKEARPWIPTGTGIPSEKEKKRSGRPSLASGSTTAKQNGGNDNNIEREAEAEVSKAKTEMKGRRNNTHTRRGILSGSRHNDIIEMETVTAVSSLAPKKRGRPAVGVVTHAGQNAANEAPVTARPNAKGTRRAKAGDTIDKENEVLSSTNNQEKRTKDKTRDRIEPEKGESSRSKRHDQAGSKSSALGRTMKKAVQNIEEASEKHSKPKKRVRISDVPQVVEPDPGQSKVKKSQPSDSSESTRKRKDSNPDDQQSQPQNKRRRMHDLEDDRTQTEQSNPPSYRHIAAVTRRVSHETINTKWEPLPSGCLDKISELLIDVQRPVVLQIHDERKKTQASTAIQMIGRRLLNRIRKGMSFPKGTRTNREDDFDFEKILDYNRVLEAQLTPVLHSNDLLESELRTEEILLENEEKYLAELEANAKDEATSRRQAARKAHTLLQFEVDSTQKEINDNIGIDEDAVTSSITLNTSKYQDLEGIVKSINGHVDSIKGNLQQIEGISEAMAKSKASVQAALFGHLDLEQYNDVILGSDAMEQNGPNNGQDAKPPASSAAAGANKSPKKRRKVNHVRPCARCTKRGIGHLCHDEPREPESTTKKAAAKSQQHHHNNNATAGTAEELGGTPPDLKLQNPLDDSLNNSFVTAEQQQQQQQLQQGQDQVQENELSLGAPAISRGVPLQLVQPTPVSGIQANALNSSSNNQFLGYPNDWLGSQNQFSDMHNYHPSYMFNAPEVTNEYNLLNDFLNNSLLDDGALGTEDTSNFYTDQAGSMLSGGNSNTLTSGAQQASGSGPPAGLNPAGSSISRPASVIPIDKAREYYLQAADPTGNDVPEVRMQLLLRAKYDAGMLKPFNYVKGYARLSAYMDGHMQPASKQKILRQLDRFRPKFREKVQALTDIELIYVEMWFERSLMEYDRVFASMAIPACCWRRTGEIFRGNKEMAELIHVPVEKLRDGKIALHEILTEESLVKYWEKFGAIAFEVGQKALLTSCSLKNPDDKKEGRRKKKKREDENENCEGGTMAEDTTRAGVARQLHGQALRGEGERLNGMRHADAHGNGDGANAINVKDKRLRGLLGEFDVLVFYFSRFQVREYLWKRCKFPSFLSAFSSNELLFRYAVFTHTLENDLNCLDASFSRDVFNFAFTTIDGNGTFKELKNNIATFPTKLSASARNKAQELDEKAANIWNLGSRLKRSLPGENDEEGGDEAAIYYKAWEKRNELRSVLVMVRMFAFLVLDCANECGNAGGYLHLGSGKDKDNEKGEKARGNMLRLMKVGIKTVRDCFNEEKIDYAVKVLEKLAGYSEGLLHTYETSGTPEEKATCARFTAEYFVLRTILAWRQDDMQLAEHMFNKTVSSKHFFDHDTTESLSDTLYDMGRALLMKKQHTLAVKWLERAYDVLSSDELDKLSADATELRISIIETLIKALLETKTAESIQRAQDLVDLLESELGDKLIVLLLKLELLTEISNETFDGSAYSAILNKMTRTLVMNPRNLRLFMFHVRKLHDKAPSLACGVLDEMIRLRVKELAVMKEWLEKAILTRIWMTVSGRDTEELFIAVEGFLTVIAENVENSISVEPTMAAHTLIWKKIEATYGLQQYEAAEKWCRLAMHKLFEKPGEANMAKISRKLLLCALGRGDINSAHEVFGSMSDMAKEEPLTRFLMYKIAIRSQEVELAAECLEKIASCSEDSTLLFACVLDAKKAGNKNNVLEALWLVLDKYEYGTQENLHLPSIIRTIIILLISVIESEESPATDHKEGIGRLCKLFEGALNAAQKSPNREIWTILELEWFSRNSYNLSLKNLSIWEPQQTLRMLACCIGFIDHYPQDIGEDAHDDVTLRKMFCNFCAATIFVSIARAEQNTEEQLQFYLNLRKHVTSFNHLLQEKLEKLEKDITDDLLQKLSVLLAFDFEAACRLKDWDSLGEIILKAGVCKSMKVYELMADCILSCETPMQVLVMTLKKIVNRTWEMEEFDMIKLSKYMRCLFQAALGNDDMIAEELVDQVCILAADAAETEIPYPTQELDWLATKSFNHSIDLYSADQDVACKRWAEKSIGIAGYCKDGGSLGRLLRERFGG</sequence>
<feature type="compositionally biased region" description="Basic and acidic residues" evidence="9">
    <location>
        <begin position="654"/>
        <end position="666"/>
    </location>
</feature>
<dbReference type="EMBL" id="AYSA01000353">
    <property type="protein sequence ID" value="ESZ92874.1"/>
    <property type="molecule type" value="Genomic_DNA"/>
</dbReference>
<dbReference type="PANTHER" id="PTHR40375:SF2">
    <property type="entry name" value="SPORULATION-SPECIFIC PROTEIN 22"/>
    <property type="match status" value="1"/>
</dbReference>
<evidence type="ECO:0000256" key="5">
    <source>
        <dbReference type="ARBA" id="ARBA00023242"/>
    </source>
</evidence>
<dbReference type="InterPro" id="IPR039057">
    <property type="entry name" value="Spo22/ZIP4"/>
</dbReference>
<proteinExistence type="predicted"/>
<dbReference type="Pfam" id="PF13094">
    <property type="entry name" value="CENP-Q"/>
    <property type="match status" value="1"/>
</dbReference>